<reference evidence="4 5" key="1">
    <citation type="submission" date="2019-08" db="EMBL/GenBank/DDBJ databases">
        <authorList>
            <person name="Liang Q."/>
        </authorList>
    </citation>
    <scope>NUCLEOTIDE SEQUENCE [LARGE SCALE GENOMIC DNA]</scope>
    <source>
        <strain evidence="4 5">V1718</strain>
    </source>
</reference>
<protein>
    <recommendedName>
        <fullName evidence="3">RCC1-like domain-containing protein</fullName>
    </recommendedName>
</protein>
<dbReference type="InterPro" id="IPR058923">
    <property type="entry name" value="RCC1-like_dom"/>
</dbReference>
<dbReference type="Pfam" id="PF25390">
    <property type="entry name" value="WD40_RLD"/>
    <property type="match status" value="1"/>
</dbReference>
<dbReference type="SUPFAM" id="SSF50985">
    <property type="entry name" value="RCC1/BLIP-II"/>
    <property type="match status" value="2"/>
</dbReference>
<dbReference type="PANTHER" id="PTHR45982:SF1">
    <property type="entry name" value="REGULATOR OF CHROMOSOME CONDENSATION"/>
    <property type="match status" value="1"/>
</dbReference>
<dbReference type="GO" id="GO:0005737">
    <property type="term" value="C:cytoplasm"/>
    <property type="evidence" value="ECO:0007669"/>
    <property type="project" value="TreeGrafter"/>
</dbReference>
<dbReference type="Proteomes" id="UP000321595">
    <property type="component" value="Chromosome"/>
</dbReference>
<sequence length="626" mass="64263">MKRNLFVLPFFLLFLGCGDEGPTKKSNIDPNNTPQGCVPTCSDGFSCVEGSCVEQMNPDECDEGQEFNEMIQVCLTPSCENGIKDMAEEGPDCGGPCAACTAAPTCTDGVQNGEETGIDCGGPCAQCTIPDGCGNGTVDPDEACDHGGSVQLACVYGEMSCMVCNAQCQLTAGQVIGFCGDGATQAAGGEDCDHGGAPQTSCAYGETSCTVCNSQCRSVAGATQFCGDGIRQNNEDCDGTQLNSATCATLNAGTGTPTCTANCTFDVSGCVSDTPTVAQVSVGYSHACARMSDGTARCWGRNDDGRLGNGTTNPSPTPVTVSGLTNVAQISAGGFHTCARRTDGSVWCWGLNTDGQLGNGTSGTNRSLPVQVVGLPSSATAIETGTYHSCAITATGTYCWGWGANGRLGDGSTTSMFNPMTPVNSGSNTIGQISAGVAHTCARYTSGNFVCWGRNTDRQIGSYLLFGDASLPTNVLNSNGSNRTGTFIGAGAEFSCALAGNSVYCWGNNDFYQLGTTAITVSESPVQVSGTYSFLSVGERHACGYQSGTISCWGNNEEGRLGDGTTINRHIPSPVNISGALDVQAGGTFTCARLNTGGVKCWGRNSDGQLGNGSYTDSSLPVDVLF</sequence>
<keyword evidence="5" id="KW-1185">Reference proteome</keyword>
<gene>
    <name evidence="4" type="ORF">FRD01_22780</name>
</gene>
<dbReference type="KEGG" id="bbae:FRD01_22780"/>
<dbReference type="Pfam" id="PF00415">
    <property type="entry name" value="RCC1"/>
    <property type="match status" value="1"/>
</dbReference>
<dbReference type="Gene3D" id="2.130.10.30">
    <property type="entry name" value="Regulator of chromosome condensation 1/beta-lactamase-inhibitor protein II"/>
    <property type="match status" value="2"/>
</dbReference>
<dbReference type="InterPro" id="IPR000408">
    <property type="entry name" value="Reg_chr_condens"/>
</dbReference>
<proteinExistence type="predicted"/>
<name>A0A5B8Y228_9DELT</name>
<keyword evidence="2" id="KW-0677">Repeat</keyword>
<dbReference type="EMBL" id="CP042467">
    <property type="protein sequence ID" value="QED30006.1"/>
    <property type="molecule type" value="Genomic_DNA"/>
</dbReference>
<feature type="domain" description="RCC1-like" evidence="3">
    <location>
        <begin position="273"/>
        <end position="542"/>
    </location>
</feature>
<dbReference type="GO" id="GO:0005085">
    <property type="term" value="F:guanyl-nucleotide exchange factor activity"/>
    <property type="evidence" value="ECO:0007669"/>
    <property type="project" value="TreeGrafter"/>
</dbReference>
<dbReference type="PANTHER" id="PTHR45982">
    <property type="entry name" value="REGULATOR OF CHROMOSOME CONDENSATION"/>
    <property type="match status" value="1"/>
</dbReference>
<dbReference type="InterPro" id="IPR009091">
    <property type="entry name" value="RCC1/BLIP-II"/>
</dbReference>
<dbReference type="InterPro" id="IPR051553">
    <property type="entry name" value="Ran_GTPase-activating"/>
</dbReference>
<evidence type="ECO:0000259" key="3">
    <source>
        <dbReference type="Pfam" id="PF25390"/>
    </source>
</evidence>
<evidence type="ECO:0000313" key="4">
    <source>
        <dbReference type="EMBL" id="QED30006.1"/>
    </source>
</evidence>
<dbReference type="AlphaFoldDB" id="A0A5B8Y228"/>
<dbReference type="OrthoDB" id="9758365at2"/>
<accession>A0A5B8Y228</accession>
<evidence type="ECO:0000313" key="5">
    <source>
        <dbReference type="Proteomes" id="UP000321595"/>
    </source>
</evidence>
<dbReference type="PRINTS" id="PR00633">
    <property type="entry name" value="RCCNDNSATION"/>
</dbReference>
<dbReference type="PROSITE" id="PS50012">
    <property type="entry name" value="RCC1_3"/>
    <property type="match status" value="6"/>
</dbReference>
<dbReference type="PROSITE" id="PS51257">
    <property type="entry name" value="PROKAR_LIPOPROTEIN"/>
    <property type="match status" value="1"/>
</dbReference>
<keyword evidence="1" id="KW-0344">Guanine-nucleotide releasing factor</keyword>
<organism evidence="4 5">
    <name type="scientific">Microvenator marinus</name>
    <dbReference type="NCBI Taxonomy" id="2600177"/>
    <lineage>
        <taxon>Bacteria</taxon>
        <taxon>Deltaproteobacteria</taxon>
        <taxon>Bradymonadales</taxon>
        <taxon>Microvenatoraceae</taxon>
        <taxon>Microvenator</taxon>
    </lineage>
</organism>
<evidence type="ECO:0000256" key="2">
    <source>
        <dbReference type="ARBA" id="ARBA00022737"/>
    </source>
</evidence>
<dbReference type="RefSeq" id="WP_146963308.1">
    <property type="nucleotide sequence ID" value="NZ_CP042467.1"/>
</dbReference>
<evidence type="ECO:0000256" key="1">
    <source>
        <dbReference type="ARBA" id="ARBA00022658"/>
    </source>
</evidence>